<dbReference type="InterPro" id="IPR004391">
    <property type="entry name" value="Glu_race"/>
</dbReference>
<evidence type="ECO:0000313" key="9">
    <source>
        <dbReference type="Proteomes" id="UP000823914"/>
    </source>
</evidence>
<evidence type="ECO:0000256" key="5">
    <source>
        <dbReference type="ARBA" id="ARBA00023235"/>
    </source>
</evidence>
<evidence type="ECO:0000256" key="6">
    <source>
        <dbReference type="ARBA" id="ARBA00023316"/>
    </source>
</evidence>
<dbReference type="Pfam" id="PF01177">
    <property type="entry name" value="Asp_Glu_race"/>
    <property type="match status" value="1"/>
</dbReference>
<accession>A0A9E2L041</accession>
<sequence>MTVDFAFLDSGTGGLPYMEYLHNMCPQAHCLYLADTGNFPYGEKSPQEVIQATDKAVQSIIDSWNPKAIVLACNTMSVTALQFLRHKYPLVPFIGTVPAVKLGVSLSSNKIIGLLATQGTINHPYTKKLIQDFASDCTVVCRGDGELIRFIEENLLTASQNEIKKALMPALTYFAEKKTDTIILGCTHFVHVADNMRKLVPPGIKIIDSRDGVVRQALKVVETKKTSESAPFWVDIPDRSFFITGLPKGVSEEHYKAVCQQFSAPWGGVIS</sequence>
<dbReference type="EC" id="5.1.1.3" evidence="2 7"/>
<dbReference type="PROSITE" id="PS00923">
    <property type="entry name" value="ASP_GLU_RACEMASE_1"/>
    <property type="match status" value="1"/>
</dbReference>
<dbReference type="HAMAP" id="MF_00258">
    <property type="entry name" value="Glu_racemase"/>
    <property type="match status" value="1"/>
</dbReference>
<gene>
    <name evidence="7 8" type="primary">murI</name>
    <name evidence="8" type="ORF">IAA16_01950</name>
</gene>
<dbReference type="PANTHER" id="PTHR21198:SF3">
    <property type="entry name" value="GLUTAMATE RACEMASE"/>
    <property type="match status" value="1"/>
</dbReference>
<dbReference type="SUPFAM" id="SSF53681">
    <property type="entry name" value="Aspartate/glutamate racemase"/>
    <property type="match status" value="2"/>
</dbReference>
<keyword evidence="3 7" id="KW-0133">Cell shape</keyword>
<dbReference type="InterPro" id="IPR015942">
    <property type="entry name" value="Asp/Glu/hydantoin_racemase"/>
</dbReference>
<feature type="active site" description="Proton donor/acceptor" evidence="7">
    <location>
        <position position="186"/>
    </location>
</feature>
<evidence type="ECO:0000256" key="4">
    <source>
        <dbReference type="ARBA" id="ARBA00022984"/>
    </source>
</evidence>
<dbReference type="InterPro" id="IPR018187">
    <property type="entry name" value="Asp/Glu_racemase_AS_1"/>
</dbReference>
<evidence type="ECO:0000313" key="8">
    <source>
        <dbReference type="EMBL" id="MBU3849309.1"/>
    </source>
</evidence>
<dbReference type="Proteomes" id="UP000823914">
    <property type="component" value="Unassembled WGS sequence"/>
</dbReference>
<feature type="binding site" evidence="7">
    <location>
        <begin position="187"/>
        <end position="188"/>
    </location>
    <ligand>
        <name>substrate</name>
    </ligand>
</feature>
<dbReference type="EMBL" id="JAHLFV010000043">
    <property type="protein sequence ID" value="MBU3849309.1"/>
    <property type="molecule type" value="Genomic_DNA"/>
</dbReference>
<dbReference type="GO" id="GO:0008360">
    <property type="term" value="P:regulation of cell shape"/>
    <property type="evidence" value="ECO:0007669"/>
    <property type="project" value="UniProtKB-KW"/>
</dbReference>
<evidence type="ECO:0000256" key="3">
    <source>
        <dbReference type="ARBA" id="ARBA00022960"/>
    </source>
</evidence>
<dbReference type="NCBIfam" id="TIGR00067">
    <property type="entry name" value="glut_race"/>
    <property type="match status" value="1"/>
</dbReference>
<dbReference type="AlphaFoldDB" id="A0A9E2L041"/>
<comment type="catalytic activity">
    <reaction evidence="1 7">
        <text>L-glutamate = D-glutamate</text>
        <dbReference type="Rhea" id="RHEA:12813"/>
        <dbReference type="ChEBI" id="CHEBI:29985"/>
        <dbReference type="ChEBI" id="CHEBI:29986"/>
        <dbReference type="EC" id="5.1.1.3"/>
    </reaction>
</comment>
<evidence type="ECO:0000256" key="1">
    <source>
        <dbReference type="ARBA" id="ARBA00001602"/>
    </source>
</evidence>
<comment type="caution">
    <text evidence="8">The sequence shown here is derived from an EMBL/GenBank/DDBJ whole genome shotgun (WGS) entry which is preliminary data.</text>
</comment>
<dbReference type="Gene3D" id="3.40.50.1860">
    <property type="match status" value="2"/>
</dbReference>
<keyword evidence="5 7" id="KW-0413">Isomerase</keyword>
<name>A0A9E2L041_9SPIR</name>
<feature type="binding site" evidence="7">
    <location>
        <begin position="41"/>
        <end position="42"/>
    </location>
    <ligand>
        <name>substrate</name>
    </ligand>
</feature>
<keyword evidence="4 7" id="KW-0573">Peptidoglycan synthesis</keyword>
<keyword evidence="6 7" id="KW-0961">Cell wall biogenesis/degradation</keyword>
<comment type="pathway">
    <text evidence="7">Cell wall biogenesis; peptidoglycan biosynthesis.</text>
</comment>
<reference evidence="8" key="2">
    <citation type="submission" date="2021-04" db="EMBL/GenBank/DDBJ databases">
        <authorList>
            <person name="Gilroy R."/>
        </authorList>
    </citation>
    <scope>NUCLEOTIDE SEQUENCE</scope>
    <source>
        <strain evidence="8">Gambia15-2214</strain>
    </source>
</reference>
<dbReference type="GO" id="GO:0009252">
    <property type="term" value="P:peptidoglycan biosynthetic process"/>
    <property type="evidence" value="ECO:0007669"/>
    <property type="project" value="UniProtKB-UniRule"/>
</dbReference>
<protein>
    <recommendedName>
        <fullName evidence="2 7">Glutamate racemase</fullName>
        <ecNumber evidence="2 7">5.1.1.3</ecNumber>
    </recommendedName>
</protein>
<feature type="binding site" evidence="7">
    <location>
        <begin position="74"/>
        <end position="75"/>
    </location>
    <ligand>
        <name>substrate</name>
    </ligand>
</feature>
<reference evidence="8" key="1">
    <citation type="journal article" date="2021" name="PeerJ">
        <title>Extensive microbial diversity within the chicken gut microbiome revealed by metagenomics and culture.</title>
        <authorList>
            <person name="Gilroy R."/>
            <person name="Ravi A."/>
            <person name="Getino M."/>
            <person name="Pursley I."/>
            <person name="Horton D.L."/>
            <person name="Alikhan N.F."/>
            <person name="Baker D."/>
            <person name="Gharbi K."/>
            <person name="Hall N."/>
            <person name="Watson M."/>
            <person name="Adriaenssens E.M."/>
            <person name="Foster-Nyarko E."/>
            <person name="Jarju S."/>
            <person name="Secka A."/>
            <person name="Antonio M."/>
            <person name="Oren A."/>
            <person name="Chaudhuri R.R."/>
            <person name="La Ragione R."/>
            <person name="Hildebrand F."/>
            <person name="Pallen M.J."/>
        </authorList>
    </citation>
    <scope>NUCLEOTIDE SEQUENCE</scope>
    <source>
        <strain evidence="8">Gambia15-2214</strain>
    </source>
</reference>
<comment type="similarity">
    <text evidence="7">Belongs to the aspartate/glutamate racemases family.</text>
</comment>
<dbReference type="PANTHER" id="PTHR21198">
    <property type="entry name" value="GLUTAMATE RACEMASE"/>
    <property type="match status" value="1"/>
</dbReference>
<dbReference type="GO" id="GO:0008881">
    <property type="term" value="F:glutamate racemase activity"/>
    <property type="evidence" value="ECO:0007669"/>
    <property type="project" value="UniProtKB-UniRule"/>
</dbReference>
<dbReference type="GO" id="GO:0071555">
    <property type="term" value="P:cell wall organization"/>
    <property type="evidence" value="ECO:0007669"/>
    <property type="project" value="UniProtKB-KW"/>
</dbReference>
<feature type="binding site" evidence="7">
    <location>
        <begin position="9"/>
        <end position="10"/>
    </location>
    <ligand>
        <name>substrate</name>
    </ligand>
</feature>
<comment type="function">
    <text evidence="7">Provides the (R)-glutamate required for cell wall biosynthesis.</text>
</comment>
<feature type="active site" description="Proton donor/acceptor" evidence="7">
    <location>
        <position position="73"/>
    </location>
</feature>
<proteinExistence type="inferred from homology"/>
<evidence type="ECO:0000256" key="2">
    <source>
        <dbReference type="ARBA" id="ARBA00013090"/>
    </source>
</evidence>
<dbReference type="InterPro" id="IPR001920">
    <property type="entry name" value="Asp/Glu_race"/>
</dbReference>
<evidence type="ECO:0000256" key="7">
    <source>
        <dbReference type="HAMAP-Rule" id="MF_00258"/>
    </source>
</evidence>
<organism evidence="8 9">
    <name type="scientific">Candidatus Treponema excrementipullorum</name>
    <dbReference type="NCBI Taxonomy" id="2838768"/>
    <lineage>
        <taxon>Bacteria</taxon>
        <taxon>Pseudomonadati</taxon>
        <taxon>Spirochaetota</taxon>
        <taxon>Spirochaetia</taxon>
        <taxon>Spirochaetales</taxon>
        <taxon>Treponemataceae</taxon>
        <taxon>Treponema</taxon>
    </lineage>
</organism>